<dbReference type="InterPro" id="IPR051912">
    <property type="entry name" value="Alkylbase_DNA_Glycosylase/TA"/>
</dbReference>
<dbReference type="Gene3D" id="1.10.1670.40">
    <property type="match status" value="1"/>
</dbReference>
<dbReference type="RefSeq" id="WP_323333953.1">
    <property type="nucleotide sequence ID" value="NZ_JAYFSI010000012.1"/>
</dbReference>
<keyword evidence="1" id="KW-0227">DNA damage</keyword>
<keyword evidence="2" id="KW-0234">DNA repair</keyword>
<evidence type="ECO:0000256" key="2">
    <source>
        <dbReference type="ARBA" id="ARBA00023204"/>
    </source>
</evidence>
<protein>
    <submittedName>
        <fullName evidence="3">DNA-3-methyladenine glycosylase 2 family protein</fullName>
    </submittedName>
</protein>
<keyword evidence="4" id="KW-1185">Reference proteome</keyword>
<dbReference type="EMBL" id="JAYFSI010000012">
    <property type="protein sequence ID" value="MEA5365433.1"/>
    <property type="molecule type" value="Genomic_DNA"/>
</dbReference>
<dbReference type="InterPro" id="IPR011257">
    <property type="entry name" value="DNA_glycosylase"/>
</dbReference>
<evidence type="ECO:0000313" key="3">
    <source>
        <dbReference type="EMBL" id="MEA5365433.1"/>
    </source>
</evidence>
<proteinExistence type="predicted"/>
<dbReference type="Gene3D" id="1.10.340.30">
    <property type="entry name" value="Hypothetical protein, domain 2"/>
    <property type="match status" value="1"/>
</dbReference>
<dbReference type="SUPFAM" id="SSF48150">
    <property type="entry name" value="DNA-glycosylase"/>
    <property type="match status" value="1"/>
</dbReference>
<comment type="caution">
    <text evidence="3">The sequence shown here is derived from an EMBL/GenBank/DDBJ whole genome shotgun (WGS) entry which is preliminary data.</text>
</comment>
<dbReference type="PANTHER" id="PTHR43003">
    <property type="entry name" value="DNA-3-METHYLADENINE GLYCOSYLASE"/>
    <property type="match status" value="1"/>
</dbReference>
<organism evidence="3 4">
    <name type="scientific">Amycolatopsis heterodermiae</name>
    <dbReference type="NCBI Taxonomy" id="3110235"/>
    <lineage>
        <taxon>Bacteria</taxon>
        <taxon>Bacillati</taxon>
        <taxon>Actinomycetota</taxon>
        <taxon>Actinomycetes</taxon>
        <taxon>Pseudonocardiales</taxon>
        <taxon>Pseudonocardiaceae</taxon>
        <taxon>Amycolatopsis</taxon>
    </lineage>
</organism>
<name>A0ABU5RGY6_9PSEU</name>
<evidence type="ECO:0000313" key="4">
    <source>
        <dbReference type="Proteomes" id="UP001304298"/>
    </source>
</evidence>
<reference evidence="3 4" key="1">
    <citation type="submission" date="2023-12" db="EMBL/GenBank/DDBJ databases">
        <title>Amycolatopsis sp. V23-08.</title>
        <authorList>
            <person name="Somphong A."/>
        </authorList>
    </citation>
    <scope>NUCLEOTIDE SEQUENCE [LARGE SCALE GENOMIC DNA]</scope>
    <source>
        <strain evidence="3 4">V23-08</strain>
    </source>
</reference>
<dbReference type="Proteomes" id="UP001304298">
    <property type="component" value="Unassembled WGS sequence"/>
</dbReference>
<dbReference type="PANTHER" id="PTHR43003:SF5">
    <property type="entry name" value="DNA-3-METHYLADENINE GLYCOSYLASE"/>
    <property type="match status" value="1"/>
</dbReference>
<sequence length="303" mass="32787">MTASTLAPPSTEILVHGGFDLAAAAGFLMGFAPAGQAEAEPGALRMAFPVDGVWTPAGALLRQRSPGVVEVEVHGPEEHTEAVVAQVTRMCSLDVDATEFPAAGHRDPVVSLLQDLHPGLRPVLFASPYEAACWAVLSHRIWMTQAVRLRRRLTDRLGTEVDVGGVRLPSFPAPRELAKLEYLPGAPAHKLQRLRGIAQAAADGLLNAAALRAMPAEDALKQLQQLPGVGRFSAELILIRGAGHPDAFPRGESRLHEIMREAYHLPDASIAELTEIAESWAPFRSWASFLFRVEGEARMRESR</sequence>
<accession>A0ABU5RGY6</accession>
<evidence type="ECO:0000256" key="1">
    <source>
        <dbReference type="ARBA" id="ARBA00022763"/>
    </source>
</evidence>
<gene>
    <name evidence="3" type="ORF">VA596_38320</name>
</gene>